<dbReference type="Gene3D" id="2.60.40.10">
    <property type="entry name" value="Immunoglobulins"/>
    <property type="match status" value="1"/>
</dbReference>
<feature type="domain" description="Cadherin" evidence="5">
    <location>
        <begin position="13"/>
        <end position="123"/>
    </location>
</feature>
<keyword evidence="4" id="KW-0325">Glycoprotein</keyword>
<dbReference type="SUPFAM" id="SSF49313">
    <property type="entry name" value="Cadherin-like"/>
    <property type="match status" value="2"/>
</dbReference>
<dbReference type="Gene3D" id="2.60.40.60">
    <property type="entry name" value="Cadherins"/>
    <property type="match status" value="3"/>
</dbReference>
<feature type="domain" description="Cadherin" evidence="5">
    <location>
        <begin position="224"/>
        <end position="330"/>
    </location>
</feature>
<organism evidence="6 7">
    <name type="scientific">Hankyongella ginsenosidimutans</name>
    <dbReference type="NCBI Taxonomy" id="1763828"/>
    <lineage>
        <taxon>Bacteria</taxon>
        <taxon>Pseudomonadati</taxon>
        <taxon>Pseudomonadota</taxon>
        <taxon>Alphaproteobacteria</taxon>
        <taxon>Sphingomonadales</taxon>
        <taxon>Sphingomonadaceae</taxon>
        <taxon>Hankyongella</taxon>
    </lineage>
</organism>
<dbReference type="InterPro" id="IPR010221">
    <property type="entry name" value="VCBS_dom"/>
</dbReference>
<dbReference type="GO" id="GO:0005886">
    <property type="term" value="C:plasma membrane"/>
    <property type="evidence" value="ECO:0007669"/>
    <property type="project" value="TreeGrafter"/>
</dbReference>
<dbReference type="InterPro" id="IPR013783">
    <property type="entry name" value="Ig-like_fold"/>
</dbReference>
<evidence type="ECO:0000256" key="2">
    <source>
        <dbReference type="ARBA" id="ARBA00022692"/>
    </source>
</evidence>
<dbReference type="InterPro" id="IPR040853">
    <property type="entry name" value="RapA2_cadherin-like"/>
</dbReference>
<evidence type="ECO:0000256" key="4">
    <source>
        <dbReference type="ARBA" id="ARBA00023180"/>
    </source>
</evidence>
<dbReference type="PROSITE" id="PS50268">
    <property type="entry name" value="CADHERIN_2"/>
    <property type="match status" value="3"/>
</dbReference>
<dbReference type="InterPro" id="IPR002126">
    <property type="entry name" value="Cadherin-like_dom"/>
</dbReference>
<dbReference type="GO" id="GO:0007156">
    <property type="term" value="P:homophilic cell adhesion via plasma membrane adhesion molecules"/>
    <property type="evidence" value="ECO:0007669"/>
    <property type="project" value="InterPro"/>
</dbReference>
<comment type="subcellular location">
    <subcellularLocation>
        <location evidence="1">Membrane</location>
        <topology evidence="1">Single-pass membrane protein</topology>
    </subcellularLocation>
</comment>
<dbReference type="Pfam" id="PF17963">
    <property type="entry name" value="Big_9"/>
    <property type="match status" value="1"/>
</dbReference>
<dbReference type="InterPro" id="IPR015919">
    <property type="entry name" value="Cadherin-like_sf"/>
</dbReference>
<dbReference type="NCBIfam" id="TIGR01965">
    <property type="entry name" value="VCBS_repeat"/>
    <property type="match status" value="1"/>
</dbReference>
<evidence type="ECO:0000313" key="6">
    <source>
        <dbReference type="EMBL" id="QCI79087.1"/>
    </source>
</evidence>
<feature type="domain" description="Cadherin" evidence="5">
    <location>
        <begin position="146"/>
        <end position="224"/>
    </location>
</feature>
<name>A0A4D7C8R3_9SPHN</name>
<dbReference type="CDD" id="cd11304">
    <property type="entry name" value="Cadherin_repeat"/>
    <property type="match status" value="2"/>
</dbReference>
<keyword evidence="2" id="KW-0812">Transmembrane</keyword>
<evidence type="ECO:0000259" key="5">
    <source>
        <dbReference type="PROSITE" id="PS50268"/>
    </source>
</evidence>
<proteinExistence type="predicted"/>
<dbReference type="AlphaFoldDB" id="A0A4D7C8R3"/>
<reference evidence="7" key="1">
    <citation type="submission" date="2019-04" db="EMBL/GenBank/DDBJ databases">
        <title>Complete genome sequence of Sphingomonas sp. W1-2-3.</title>
        <authorList>
            <person name="Im W.T."/>
        </authorList>
    </citation>
    <scope>NUCLEOTIDE SEQUENCE [LARGE SCALE GENOMIC DNA]</scope>
    <source>
        <strain evidence="7">W1-2-3</strain>
    </source>
</reference>
<keyword evidence="3" id="KW-1133">Transmembrane helix</keyword>
<keyword evidence="3" id="KW-0472">Membrane</keyword>
<dbReference type="GO" id="GO:0005509">
    <property type="term" value="F:calcium ion binding"/>
    <property type="evidence" value="ECO:0007669"/>
    <property type="project" value="InterPro"/>
</dbReference>
<protein>
    <recommendedName>
        <fullName evidence="5">Cadherin domain-containing protein</fullName>
    </recommendedName>
</protein>
<evidence type="ECO:0000313" key="7">
    <source>
        <dbReference type="Proteomes" id="UP000298714"/>
    </source>
</evidence>
<dbReference type="KEGG" id="hgn:E6W36_04360"/>
<dbReference type="Pfam" id="PF17803">
    <property type="entry name" value="Cadherin_4"/>
    <property type="match status" value="1"/>
</dbReference>
<keyword evidence="7" id="KW-1185">Reference proteome</keyword>
<gene>
    <name evidence="6" type="ORF">E6W36_04360</name>
</gene>
<evidence type="ECO:0000256" key="3">
    <source>
        <dbReference type="ARBA" id="ARBA00022989"/>
    </source>
</evidence>
<dbReference type="SMART" id="SM00112">
    <property type="entry name" value="CA"/>
    <property type="match status" value="2"/>
</dbReference>
<dbReference type="InterPro" id="IPR050174">
    <property type="entry name" value="Protocadherin/Cadherin-CA"/>
</dbReference>
<accession>A0A4D7C8R3</accession>
<dbReference type="Proteomes" id="UP000298714">
    <property type="component" value="Chromosome"/>
</dbReference>
<evidence type="ECO:0000256" key="1">
    <source>
        <dbReference type="ARBA" id="ARBA00004167"/>
    </source>
</evidence>
<dbReference type="EMBL" id="CP039704">
    <property type="protein sequence ID" value="QCI79087.1"/>
    <property type="molecule type" value="Genomic_DNA"/>
</dbReference>
<sequence length="419" mass="42507">MTVSLNGAPEPPIATDATASITEDAAQATVSGLLAASDPNNDPLTFSQPGGNTVTGVFGQLTVAANGTFTYTLNNADADTNGLGAGQTATDVFTYQVDDGTGQPPATAQVRITVTGANDAPTIAATRAVTVNAGTTAVTSAGDGADPDSNSTLRYTIAGTDAALFTVNAQTGALAFATPPSFSNPQDQGGDNVYDLTLTVSDGSLTASQAVAVTVVSGNQAPVFQNDAEISVTENTIVSFLTISATDPNGDPVTYGALTGADATRFAFDSATGELRFLQSPDFEAPADANGDNIYEIAVTASDGTATATQNLFISVTDVVEAPNNNPPVIDTIAASNFAAADPNNANTFLYNELQAATNPVFLVSASDPNNDALTFALTGADSALFAINPLGQVVFNDAPDFEAPSMPAATTATNCRWW</sequence>
<dbReference type="PANTHER" id="PTHR24028:SF328">
    <property type="entry name" value="CADHERIN-3"/>
    <property type="match status" value="1"/>
</dbReference>
<dbReference type="PANTHER" id="PTHR24028">
    <property type="entry name" value="CADHERIN-87A"/>
    <property type="match status" value="1"/>
</dbReference>